<dbReference type="AlphaFoldDB" id="A0A8C6V9Y7"/>
<evidence type="ECO:0000259" key="2">
    <source>
        <dbReference type="Pfam" id="PF04064"/>
    </source>
</evidence>
<dbReference type="PANTHER" id="PTHR13387">
    <property type="entry name" value="PROTEIN HGH1 HOMOLOG"/>
    <property type="match status" value="1"/>
</dbReference>
<evidence type="ECO:0000313" key="4">
    <source>
        <dbReference type="Proteomes" id="UP000694523"/>
    </source>
</evidence>
<feature type="chain" id="PRO_5034362402" description="Protein HGH1 C-terminal domain-containing protein" evidence="1">
    <location>
        <begin position="19"/>
        <end position="90"/>
    </location>
</feature>
<accession>A0A8C6V9Y7</accession>
<dbReference type="InterPro" id="IPR007206">
    <property type="entry name" value="Protein_HGH1_C"/>
</dbReference>
<dbReference type="PANTHER" id="PTHR13387:SF9">
    <property type="entry name" value="PROTEIN HGH1 HOMOLOG"/>
    <property type="match status" value="1"/>
</dbReference>
<dbReference type="Pfam" id="PF04064">
    <property type="entry name" value="DUF384"/>
    <property type="match status" value="1"/>
</dbReference>
<dbReference type="Ensembl" id="ENSNMLT00000049484.1">
    <property type="protein sequence ID" value="ENSNMLP00000044572.1"/>
    <property type="gene ID" value="ENSNMLG00000026975.1"/>
</dbReference>
<protein>
    <recommendedName>
        <fullName evidence="2">Protein HGH1 C-terminal domain-containing protein</fullName>
    </recommendedName>
</protein>
<name>A0A8C6V9Y7_9GOBI</name>
<sequence length="90" mass="10400">MLLETLLLLCATARGRRALKDRQVYPLMREFHSWETESEVKSAAEKLIQVLIGDEPQSGMENLMEVTIPEEVEKQLRDADTTEEQEHSQE</sequence>
<reference evidence="3" key="1">
    <citation type="submission" date="2025-08" db="UniProtKB">
        <authorList>
            <consortium name="Ensembl"/>
        </authorList>
    </citation>
    <scope>IDENTIFICATION</scope>
</reference>
<dbReference type="InterPro" id="IPR039717">
    <property type="entry name" value="Hgh1"/>
</dbReference>
<proteinExistence type="predicted"/>
<keyword evidence="1" id="KW-0732">Signal</keyword>
<keyword evidence="4" id="KW-1185">Reference proteome</keyword>
<evidence type="ECO:0000256" key="1">
    <source>
        <dbReference type="SAM" id="SignalP"/>
    </source>
</evidence>
<evidence type="ECO:0000313" key="3">
    <source>
        <dbReference type="Ensembl" id="ENSNMLP00000044572.1"/>
    </source>
</evidence>
<feature type="signal peptide" evidence="1">
    <location>
        <begin position="1"/>
        <end position="18"/>
    </location>
</feature>
<organism evidence="3 4">
    <name type="scientific">Neogobius melanostomus</name>
    <name type="common">round goby</name>
    <dbReference type="NCBI Taxonomy" id="47308"/>
    <lineage>
        <taxon>Eukaryota</taxon>
        <taxon>Metazoa</taxon>
        <taxon>Chordata</taxon>
        <taxon>Craniata</taxon>
        <taxon>Vertebrata</taxon>
        <taxon>Euteleostomi</taxon>
        <taxon>Actinopterygii</taxon>
        <taxon>Neopterygii</taxon>
        <taxon>Teleostei</taxon>
        <taxon>Neoteleostei</taxon>
        <taxon>Acanthomorphata</taxon>
        <taxon>Gobiaria</taxon>
        <taxon>Gobiiformes</taxon>
        <taxon>Gobioidei</taxon>
        <taxon>Gobiidae</taxon>
        <taxon>Benthophilinae</taxon>
        <taxon>Neogobiini</taxon>
        <taxon>Neogobius</taxon>
    </lineage>
</organism>
<reference evidence="3" key="2">
    <citation type="submission" date="2025-09" db="UniProtKB">
        <authorList>
            <consortium name="Ensembl"/>
        </authorList>
    </citation>
    <scope>IDENTIFICATION</scope>
</reference>
<dbReference type="Proteomes" id="UP000694523">
    <property type="component" value="Unplaced"/>
</dbReference>
<feature type="domain" description="Protein HGH1 C-terminal" evidence="2">
    <location>
        <begin position="5"/>
        <end position="58"/>
    </location>
</feature>